<dbReference type="InterPro" id="IPR003593">
    <property type="entry name" value="AAA+_ATPase"/>
</dbReference>
<dbReference type="Gene3D" id="3.40.50.300">
    <property type="entry name" value="P-loop containing nucleotide triphosphate hydrolases"/>
    <property type="match status" value="1"/>
</dbReference>
<dbReference type="Pfam" id="PF00005">
    <property type="entry name" value="ABC_tran"/>
    <property type="match status" value="1"/>
</dbReference>
<comment type="similarity">
    <text evidence="1">Belongs to the ABC transporter superfamily.</text>
</comment>
<dbReference type="CDD" id="cd03257">
    <property type="entry name" value="ABC_NikE_OppD_transporters"/>
    <property type="match status" value="1"/>
</dbReference>
<dbReference type="GO" id="GO:0016887">
    <property type="term" value="F:ATP hydrolysis activity"/>
    <property type="evidence" value="ECO:0007669"/>
    <property type="project" value="InterPro"/>
</dbReference>
<dbReference type="InterPro" id="IPR027417">
    <property type="entry name" value="P-loop_NTPase"/>
</dbReference>
<evidence type="ECO:0000256" key="1">
    <source>
        <dbReference type="ARBA" id="ARBA00005417"/>
    </source>
</evidence>
<dbReference type="PANTHER" id="PTHR43776">
    <property type="entry name" value="TRANSPORT ATP-BINDING PROTEIN"/>
    <property type="match status" value="1"/>
</dbReference>
<dbReference type="SUPFAM" id="SSF52540">
    <property type="entry name" value="P-loop containing nucleoside triphosphate hydrolases"/>
    <property type="match status" value="1"/>
</dbReference>
<evidence type="ECO:0000256" key="2">
    <source>
        <dbReference type="ARBA" id="ARBA00022448"/>
    </source>
</evidence>
<dbReference type="EMBL" id="FMYW01000006">
    <property type="protein sequence ID" value="SDC39345.1"/>
    <property type="molecule type" value="Genomic_DNA"/>
</dbReference>
<gene>
    <name evidence="6" type="ORF">SAMN04487864_106107</name>
</gene>
<accession>A0A1G6L980</accession>
<dbReference type="Proteomes" id="UP000198943">
    <property type="component" value="Unassembled WGS sequence"/>
</dbReference>
<dbReference type="OrthoDB" id="9806285at2"/>
<keyword evidence="2" id="KW-0813">Transport</keyword>
<keyword evidence="3" id="KW-0547">Nucleotide-binding</keyword>
<dbReference type="NCBIfam" id="TIGR01727">
    <property type="entry name" value="oligo_HPY"/>
    <property type="match status" value="1"/>
</dbReference>
<organism evidence="6 7">
    <name type="scientific">Succiniclasticum ruminis</name>
    <dbReference type="NCBI Taxonomy" id="40841"/>
    <lineage>
        <taxon>Bacteria</taxon>
        <taxon>Bacillati</taxon>
        <taxon>Bacillota</taxon>
        <taxon>Negativicutes</taxon>
        <taxon>Acidaminococcales</taxon>
        <taxon>Acidaminococcaceae</taxon>
        <taxon>Succiniclasticum</taxon>
    </lineage>
</organism>
<reference evidence="7" key="1">
    <citation type="submission" date="2016-10" db="EMBL/GenBank/DDBJ databases">
        <authorList>
            <person name="Varghese N."/>
            <person name="Submissions S."/>
        </authorList>
    </citation>
    <scope>NUCLEOTIDE SEQUENCE [LARGE SCALE GENOMIC DNA]</scope>
    <source>
        <strain evidence="7">DSM 11005</strain>
    </source>
</reference>
<name>A0A1G6L980_9FIRM</name>
<evidence type="ECO:0000259" key="5">
    <source>
        <dbReference type="PROSITE" id="PS50893"/>
    </source>
</evidence>
<dbReference type="InterPro" id="IPR013563">
    <property type="entry name" value="Oligopep_ABC_C"/>
</dbReference>
<feature type="domain" description="ABC transporter" evidence="5">
    <location>
        <begin position="9"/>
        <end position="253"/>
    </location>
</feature>
<dbReference type="PANTHER" id="PTHR43776:SF8">
    <property type="entry name" value="ABC TRANSPORTER, ATP-BINDING PROTEIN"/>
    <property type="match status" value="1"/>
</dbReference>
<dbReference type="InterPro" id="IPR050319">
    <property type="entry name" value="ABC_transp_ATP-bind"/>
</dbReference>
<dbReference type="InterPro" id="IPR003439">
    <property type="entry name" value="ABC_transporter-like_ATP-bd"/>
</dbReference>
<dbReference type="AlphaFoldDB" id="A0A1G6L980"/>
<evidence type="ECO:0000313" key="6">
    <source>
        <dbReference type="EMBL" id="SDC39345.1"/>
    </source>
</evidence>
<evidence type="ECO:0000313" key="7">
    <source>
        <dbReference type="Proteomes" id="UP000198943"/>
    </source>
</evidence>
<dbReference type="SMART" id="SM00382">
    <property type="entry name" value="AAA"/>
    <property type="match status" value="1"/>
</dbReference>
<protein>
    <submittedName>
        <fullName evidence="6">Oligopeptide/dipeptide ABC transporter, ATP-binding protein, C-terminal domain-containing protein</fullName>
    </submittedName>
</protein>
<keyword evidence="4 6" id="KW-0067">ATP-binding</keyword>
<dbReference type="Pfam" id="PF08352">
    <property type="entry name" value="oligo_HPY"/>
    <property type="match status" value="1"/>
</dbReference>
<dbReference type="InterPro" id="IPR017871">
    <property type="entry name" value="ABC_transporter-like_CS"/>
</dbReference>
<keyword evidence="7" id="KW-1185">Reference proteome</keyword>
<dbReference type="GO" id="GO:0005524">
    <property type="term" value="F:ATP binding"/>
    <property type="evidence" value="ECO:0007669"/>
    <property type="project" value="UniProtKB-KW"/>
</dbReference>
<dbReference type="GO" id="GO:0015833">
    <property type="term" value="P:peptide transport"/>
    <property type="evidence" value="ECO:0007669"/>
    <property type="project" value="InterPro"/>
</dbReference>
<evidence type="ECO:0000256" key="4">
    <source>
        <dbReference type="ARBA" id="ARBA00022840"/>
    </source>
</evidence>
<proteinExistence type="inferred from homology"/>
<dbReference type="PROSITE" id="PS50893">
    <property type="entry name" value="ABC_TRANSPORTER_2"/>
    <property type="match status" value="1"/>
</dbReference>
<dbReference type="PROSITE" id="PS00211">
    <property type="entry name" value="ABC_TRANSPORTER_1"/>
    <property type="match status" value="1"/>
</dbReference>
<dbReference type="RefSeq" id="WP_093730184.1">
    <property type="nucleotide sequence ID" value="NZ_FMYW01000006.1"/>
</dbReference>
<dbReference type="GO" id="GO:0055085">
    <property type="term" value="P:transmembrane transport"/>
    <property type="evidence" value="ECO:0007669"/>
    <property type="project" value="UniProtKB-ARBA"/>
</dbReference>
<sequence length="320" mass="36155">MFDEKDLLIDARHVTRRFPTNDGRLLTACDDVNLKFYKGKTLGLVGESGCGKSTFMRFLVWLDSPTEGEIFFHGKDITKMKGKELHENRQHIQMVFQDPSTSFNPKMKIKEIVCEPLLNFNRISPSEVDAKARELLELVELPGDFADRFPHNMSGGQRQRVAIARAIALEPEFIVMDEATSALDVSVQKTVIELITRLQREKNISIGFICHDLGLIESFAHQVAVMYLGNIVEVMPGEGLSDVCCHPYSRALLNSVFDTKMDFTKKIENIKGEPPSPLDLPPGCPFSNRCPHCTERCEHEKPKLVELTPGHEVACHRFTK</sequence>
<dbReference type="FunFam" id="3.40.50.300:FF:000016">
    <property type="entry name" value="Oligopeptide ABC transporter ATP-binding component"/>
    <property type="match status" value="1"/>
</dbReference>
<evidence type="ECO:0000256" key="3">
    <source>
        <dbReference type="ARBA" id="ARBA00022741"/>
    </source>
</evidence>